<evidence type="ECO:0000256" key="1">
    <source>
        <dbReference type="ARBA" id="ARBA00022628"/>
    </source>
</evidence>
<dbReference type="GO" id="GO:0006520">
    <property type="term" value="P:amino acid metabolic process"/>
    <property type="evidence" value="ECO:0007669"/>
    <property type="project" value="InterPro"/>
</dbReference>
<dbReference type="PANTHER" id="PTHR39330:SF1">
    <property type="entry name" value="ETHANOLAMINE AMMONIA-LYASE SMALL SUBUNIT"/>
    <property type="match status" value="1"/>
</dbReference>
<dbReference type="EMBL" id="FXTN01000006">
    <property type="protein sequence ID" value="SMO76673.1"/>
    <property type="molecule type" value="Genomic_DNA"/>
</dbReference>
<keyword evidence="1 5" id="KW-0846">Cobalamin</keyword>
<dbReference type="InterPro" id="IPR042255">
    <property type="entry name" value="EutC_N"/>
</dbReference>
<keyword evidence="4 5" id="KW-1283">Bacterial microcompartment</keyword>
<comment type="subunit">
    <text evidence="5">The basic unit is a heterodimer which dimerizes to form tetramers. The heterotetramers trimerize; 6 large subunits form a core ring with 6 small subunits projecting outwards.</text>
</comment>
<evidence type="ECO:0000256" key="3">
    <source>
        <dbReference type="ARBA" id="ARBA00023285"/>
    </source>
</evidence>
<dbReference type="PANTHER" id="PTHR39330">
    <property type="entry name" value="ETHANOLAMINE AMMONIA-LYASE LIGHT CHAIN"/>
    <property type="match status" value="1"/>
</dbReference>
<evidence type="ECO:0000256" key="5">
    <source>
        <dbReference type="HAMAP-Rule" id="MF_00601"/>
    </source>
</evidence>
<reference evidence="6 7" key="1">
    <citation type="submission" date="2017-05" db="EMBL/GenBank/DDBJ databases">
        <authorList>
            <person name="Varghese N."/>
            <person name="Submissions S."/>
        </authorList>
    </citation>
    <scope>NUCLEOTIDE SEQUENCE [LARGE SCALE GENOMIC DNA]</scope>
    <source>
        <strain evidence="6 7">DSM 19036</strain>
    </source>
</reference>
<proteinExistence type="inferred from homology"/>
<comment type="catalytic activity">
    <reaction evidence="5">
        <text>ethanolamine = acetaldehyde + NH4(+)</text>
        <dbReference type="Rhea" id="RHEA:15313"/>
        <dbReference type="ChEBI" id="CHEBI:15343"/>
        <dbReference type="ChEBI" id="CHEBI:28938"/>
        <dbReference type="ChEBI" id="CHEBI:57603"/>
        <dbReference type="EC" id="4.3.1.7"/>
    </reaction>
</comment>
<dbReference type="Gene3D" id="1.10.30.40">
    <property type="entry name" value="Ethanolamine ammonia-lyase light chain (EutC), N-terminal domain"/>
    <property type="match status" value="1"/>
</dbReference>
<dbReference type="GO" id="GO:0046336">
    <property type="term" value="P:ethanolamine catabolic process"/>
    <property type="evidence" value="ECO:0007669"/>
    <property type="project" value="UniProtKB-UniRule"/>
</dbReference>
<dbReference type="UniPathway" id="UPA00560"/>
<protein>
    <recommendedName>
        <fullName evidence="5">Ethanolamine ammonia-lyase small subunit</fullName>
        <shortName evidence="5">EAL small subunit</shortName>
        <ecNumber evidence="5">4.3.1.7</ecNumber>
    </recommendedName>
</protein>
<dbReference type="Pfam" id="PF05985">
    <property type="entry name" value="EutC"/>
    <property type="match status" value="1"/>
</dbReference>
<dbReference type="HAMAP" id="MF_00601">
    <property type="entry name" value="EutC"/>
    <property type="match status" value="1"/>
</dbReference>
<comment type="cofactor">
    <cofactor evidence="5">
        <name>adenosylcob(III)alamin</name>
        <dbReference type="ChEBI" id="CHEBI:18408"/>
    </cofactor>
    <text evidence="5">Binds between the large and small subunits.</text>
</comment>
<accession>A0A521DY79</accession>
<feature type="binding site" evidence="5">
    <location>
        <position position="178"/>
    </location>
    <ligand>
        <name>adenosylcob(III)alamin</name>
        <dbReference type="ChEBI" id="CHEBI:18408"/>
    </ligand>
</feature>
<evidence type="ECO:0000313" key="7">
    <source>
        <dbReference type="Proteomes" id="UP000320300"/>
    </source>
</evidence>
<dbReference type="GO" id="GO:0009350">
    <property type="term" value="C:ethanolamine ammonia-lyase complex"/>
    <property type="evidence" value="ECO:0007669"/>
    <property type="project" value="UniProtKB-UniRule"/>
</dbReference>
<dbReference type="OrthoDB" id="114248at2"/>
<evidence type="ECO:0000256" key="4">
    <source>
        <dbReference type="ARBA" id="ARBA00024446"/>
    </source>
</evidence>
<dbReference type="EC" id="4.3.1.7" evidence="5"/>
<dbReference type="PIRSF" id="PIRSF018982">
    <property type="entry name" value="EutC"/>
    <property type="match status" value="1"/>
</dbReference>
<dbReference type="AlphaFoldDB" id="A0A521DY79"/>
<dbReference type="NCBIfam" id="NF003971">
    <property type="entry name" value="PRK05465.1"/>
    <property type="match status" value="1"/>
</dbReference>
<dbReference type="GO" id="GO:0031419">
    <property type="term" value="F:cobalamin binding"/>
    <property type="evidence" value="ECO:0007669"/>
    <property type="project" value="UniProtKB-UniRule"/>
</dbReference>
<organism evidence="6 7">
    <name type="scientific">Pedobacter westerhofensis</name>
    <dbReference type="NCBI Taxonomy" id="425512"/>
    <lineage>
        <taxon>Bacteria</taxon>
        <taxon>Pseudomonadati</taxon>
        <taxon>Bacteroidota</taxon>
        <taxon>Sphingobacteriia</taxon>
        <taxon>Sphingobacteriales</taxon>
        <taxon>Sphingobacteriaceae</taxon>
        <taxon>Pedobacter</taxon>
    </lineage>
</organism>
<name>A0A521DY79_9SPHI</name>
<dbReference type="InterPro" id="IPR009246">
    <property type="entry name" value="EutC"/>
</dbReference>
<keyword evidence="7" id="KW-1185">Reference proteome</keyword>
<sequence length="251" mass="27278">MENTPVKITDSWESLKEFTAARIALGRVGDSIPLSASLEFKLAHAHARDAVYSELEPTTLLSSLAAFKIPLLEIHSKAESRHQYLQRPDLGRIPDVQSLQLLKEHSGAFDISLILADGLSATAINTNVVPLLAALLPMLKGMKYHLAPICLASQSRVALSDHIAHTLGARLALMLIGERPGLSSADSVGAYLTYDPKPGLTDESRNCVSNIRPEGLSFELAAKKIFYLIREAFSRKLSGVELKDNAGLLEE</sequence>
<dbReference type="GO" id="GO:0031471">
    <property type="term" value="C:ethanolamine degradation polyhedral organelle"/>
    <property type="evidence" value="ECO:0007669"/>
    <property type="project" value="UniProtKB-UniRule"/>
</dbReference>
<comment type="similarity">
    <text evidence="5">Belongs to the EutC family.</text>
</comment>
<comment type="pathway">
    <text evidence="5">Amine and polyamine degradation; ethanolamine degradation.</text>
</comment>
<evidence type="ECO:0000256" key="2">
    <source>
        <dbReference type="ARBA" id="ARBA00023239"/>
    </source>
</evidence>
<feature type="binding site" evidence="5">
    <location>
        <position position="207"/>
    </location>
    <ligand>
        <name>adenosylcob(III)alamin</name>
        <dbReference type="ChEBI" id="CHEBI:18408"/>
    </ligand>
</feature>
<dbReference type="RefSeq" id="WP_142528810.1">
    <property type="nucleotide sequence ID" value="NZ_CBCSJO010000006.1"/>
</dbReference>
<comment type="subcellular location">
    <subcellularLocation>
        <location evidence="5">Bacterial microcompartment</location>
    </subcellularLocation>
</comment>
<dbReference type="Proteomes" id="UP000320300">
    <property type="component" value="Unassembled WGS sequence"/>
</dbReference>
<evidence type="ECO:0000313" key="6">
    <source>
        <dbReference type="EMBL" id="SMO76673.1"/>
    </source>
</evidence>
<keyword evidence="3 5" id="KW-0170">Cobalt</keyword>
<feature type="binding site" evidence="5">
    <location>
        <position position="157"/>
    </location>
    <ligand>
        <name>adenosylcob(III)alamin</name>
        <dbReference type="ChEBI" id="CHEBI:18408"/>
    </ligand>
</feature>
<comment type="function">
    <text evidence="5">Catalyzes the deamination of various vicinal amino-alcohols to oxo compounds. Allows this organism to utilize ethanolamine as the sole source of nitrogen and carbon in the presence of external vitamin B12.</text>
</comment>
<dbReference type="InterPro" id="IPR042251">
    <property type="entry name" value="EutC_C"/>
</dbReference>
<gene>
    <name evidence="5" type="primary">eutC</name>
    <name evidence="6" type="ORF">SAMN06265348_106362</name>
</gene>
<keyword evidence="2 5" id="KW-0456">Lyase</keyword>
<dbReference type="GO" id="GO:0008851">
    <property type="term" value="F:ethanolamine ammonia-lyase activity"/>
    <property type="evidence" value="ECO:0007669"/>
    <property type="project" value="UniProtKB-UniRule"/>
</dbReference>
<dbReference type="Gene3D" id="3.40.50.11240">
    <property type="entry name" value="Ethanolamine ammonia-lyase light chain (EutC)"/>
    <property type="match status" value="1"/>
</dbReference>